<accession>A0A840AMX4</accession>
<dbReference type="Proteomes" id="UP000553963">
    <property type="component" value="Unassembled WGS sequence"/>
</dbReference>
<keyword evidence="10" id="KW-1185">Reference proteome</keyword>
<evidence type="ECO:0000256" key="5">
    <source>
        <dbReference type="ARBA" id="ARBA00023124"/>
    </source>
</evidence>
<keyword evidence="3" id="KW-0227">DNA damage</keyword>
<dbReference type="GO" id="GO:0008233">
    <property type="term" value="F:peptidase activity"/>
    <property type="evidence" value="ECO:0007669"/>
    <property type="project" value="UniProtKB-KW"/>
</dbReference>
<keyword evidence="6" id="KW-0238">DNA-binding</keyword>
<dbReference type="InterPro" id="IPR003738">
    <property type="entry name" value="SRAP"/>
</dbReference>
<evidence type="ECO:0000256" key="2">
    <source>
        <dbReference type="ARBA" id="ARBA00022670"/>
    </source>
</evidence>
<dbReference type="InterPro" id="IPR036590">
    <property type="entry name" value="SRAP-like"/>
</dbReference>
<comment type="similarity">
    <text evidence="1 8">Belongs to the SOS response-associated peptidase family.</text>
</comment>
<evidence type="ECO:0000256" key="1">
    <source>
        <dbReference type="ARBA" id="ARBA00008136"/>
    </source>
</evidence>
<reference evidence="9 10" key="1">
    <citation type="submission" date="2020-08" db="EMBL/GenBank/DDBJ databases">
        <title>Genomic Encyclopedia of Type Strains, Phase IV (KMG-IV): sequencing the most valuable type-strain genomes for metagenomic binning, comparative biology and taxonomic classification.</title>
        <authorList>
            <person name="Goeker M."/>
        </authorList>
    </citation>
    <scope>NUCLEOTIDE SEQUENCE [LARGE SCALE GENOMIC DNA]</scope>
    <source>
        <strain evidence="9 10">DSM 25966</strain>
    </source>
</reference>
<protein>
    <recommendedName>
        <fullName evidence="8">Abasic site processing protein</fullName>
        <ecNumber evidence="8">3.4.-.-</ecNumber>
    </recommendedName>
</protein>
<dbReference type="GO" id="GO:0016829">
    <property type="term" value="F:lyase activity"/>
    <property type="evidence" value="ECO:0007669"/>
    <property type="project" value="UniProtKB-KW"/>
</dbReference>
<dbReference type="EMBL" id="JACIDS010000002">
    <property type="protein sequence ID" value="MBB3930623.1"/>
    <property type="molecule type" value="Genomic_DNA"/>
</dbReference>
<evidence type="ECO:0000256" key="4">
    <source>
        <dbReference type="ARBA" id="ARBA00022801"/>
    </source>
</evidence>
<keyword evidence="2 8" id="KW-0645">Protease</keyword>
<evidence type="ECO:0000313" key="9">
    <source>
        <dbReference type="EMBL" id="MBB3930623.1"/>
    </source>
</evidence>
<dbReference type="AlphaFoldDB" id="A0A840AMX4"/>
<evidence type="ECO:0000256" key="7">
    <source>
        <dbReference type="ARBA" id="ARBA00023239"/>
    </source>
</evidence>
<organism evidence="9 10">
    <name type="scientific">Kaistia hirudinis</name>
    <dbReference type="NCBI Taxonomy" id="1293440"/>
    <lineage>
        <taxon>Bacteria</taxon>
        <taxon>Pseudomonadati</taxon>
        <taxon>Pseudomonadota</taxon>
        <taxon>Alphaproteobacteria</taxon>
        <taxon>Hyphomicrobiales</taxon>
        <taxon>Kaistiaceae</taxon>
        <taxon>Kaistia</taxon>
    </lineage>
</organism>
<dbReference type="RefSeq" id="WP_183398262.1">
    <property type="nucleotide sequence ID" value="NZ_JACIDS010000002.1"/>
</dbReference>
<evidence type="ECO:0000256" key="6">
    <source>
        <dbReference type="ARBA" id="ARBA00023125"/>
    </source>
</evidence>
<gene>
    <name evidence="9" type="ORF">GGR25_001662</name>
</gene>
<dbReference type="GO" id="GO:0006508">
    <property type="term" value="P:proteolysis"/>
    <property type="evidence" value="ECO:0007669"/>
    <property type="project" value="UniProtKB-KW"/>
</dbReference>
<dbReference type="Pfam" id="PF02586">
    <property type="entry name" value="SRAP"/>
    <property type="match status" value="1"/>
</dbReference>
<evidence type="ECO:0000256" key="8">
    <source>
        <dbReference type="RuleBase" id="RU364100"/>
    </source>
</evidence>
<proteinExistence type="inferred from homology"/>
<dbReference type="SUPFAM" id="SSF143081">
    <property type="entry name" value="BB1717-like"/>
    <property type="match status" value="1"/>
</dbReference>
<evidence type="ECO:0000313" key="10">
    <source>
        <dbReference type="Proteomes" id="UP000553963"/>
    </source>
</evidence>
<sequence length="245" mass="26791">MCGRYALAVKPEDVEAEFSMIRIEWFPPRYNIAPTQPILVIRAGREGREAALVRWGLVPSWTKDMAALPLFFNARSETAATKPAFRGAFRHRRCLIPASGFYEWLKAPAVGRSGKATVIRKPYYLAPKRKLVAFAGLWDEWADANGNLLDSATILTTAANDDVAALHDRMPVVVEPQDYDRWLGLGGADEAGLGDILRPAPPGTFSAVPVDPRVNTARFDDPALIVPTGPAEPAAPTSETQLKLL</sequence>
<keyword evidence="5" id="KW-0190">Covalent protein-DNA linkage</keyword>
<dbReference type="GO" id="GO:0106300">
    <property type="term" value="P:protein-DNA covalent cross-linking repair"/>
    <property type="evidence" value="ECO:0007669"/>
    <property type="project" value="InterPro"/>
</dbReference>
<name>A0A840AMX4_9HYPH</name>
<dbReference type="PANTHER" id="PTHR13604:SF0">
    <property type="entry name" value="ABASIC SITE PROCESSING PROTEIN HMCES"/>
    <property type="match status" value="1"/>
</dbReference>
<dbReference type="Gene3D" id="3.90.1680.10">
    <property type="entry name" value="SOS response associated peptidase-like"/>
    <property type="match status" value="1"/>
</dbReference>
<comment type="caution">
    <text evidence="9">The sequence shown here is derived from an EMBL/GenBank/DDBJ whole genome shotgun (WGS) entry which is preliminary data.</text>
</comment>
<evidence type="ECO:0000256" key="3">
    <source>
        <dbReference type="ARBA" id="ARBA00022763"/>
    </source>
</evidence>
<keyword evidence="7" id="KW-0456">Lyase</keyword>
<dbReference type="PANTHER" id="PTHR13604">
    <property type="entry name" value="DC12-RELATED"/>
    <property type="match status" value="1"/>
</dbReference>
<keyword evidence="4 8" id="KW-0378">Hydrolase</keyword>
<dbReference type="GO" id="GO:0003697">
    <property type="term" value="F:single-stranded DNA binding"/>
    <property type="evidence" value="ECO:0007669"/>
    <property type="project" value="InterPro"/>
</dbReference>
<dbReference type="EC" id="3.4.-.-" evidence="8"/>